<keyword evidence="4" id="KW-1185">Reference proteome</keyword>
<dbReference type="Pfam" id="PF01381">
    <property type="entry name" value="HTH_3"/>
    <property type="match status" value="1"/>
</dbReference>
<dbReference type="Gene3D" id="1.10.260.40">
    <property type="entry name" value="lambda repressor-like DNA-binding domains"/>
    <property type="match status" value="1"/>
</dbReference>
<dbReference type="PANTHER" id="PTHR46558:SF11">
    <property type="entry name" value="HTH-TYPE TRANSCRIPTIONAL REGULATOR XRE"/>
    <property type="match status" value="1"/>
</dbReference>
<proteinExistence type="predicted"/>
<dbReference type="InterPro" id="IPR001387">
    <property type="entry name" value="Cro/C1-type_HTH"/>
</dbReference>
<dbReference type="PANTHER" id="PTHR46558">
    <property type="entry name" value="TRACRIPTIONAL REGULATORY PROTEIN-RELATED-RELATED"/>
    <property type="match status" value="1"/>
</dbReference>
<evidence type="ECO:0000313" key="4">
    <source>
        <dbReference type="Proteomes" id="UP000735205"/>
    </source>
</evidence>
<comment type="caution">
    <text evidence="3">The sequence shown here is derived from an EMBL/GenBank/DDBJ whole genome shotgun (WGS) entry which is preliminary data.</text>
</comment>
<dbReference type="PROSITE" id="PS50943">
    <property type="entry name" value="HTH_CROC1"/>
    <property type="match status" value="1"/>
</dbReference>
<organism evidence="3 4">
    <name type="scientific">Fructobacillus papyrifericola</name>
    <dbReference type="NCBI Taxonomy" id="2713172"/>
    <lineage>
        <taxon>Bacteria</taxon>
        <taxon>Bacillati</taxon>
        <taxon>Bacillota</taxon>
        <taxon>Bacilli</taxon>
        <taxon>Lactobacillales</taxon>
        <taxon>Lactobacillaceae</taxon>
        <taxon>Fructobacillus</taxon>
    </lineage>
</organism>
<gene>
    <name evidence="3" type="ORF">G6R28_04205</name>
</gene>
<protein>
    <submittedName>
        <fullName evidence="3">Helix-turn-helix transcriptional regulator</fullName>
    </submittedName>
</protein>
<evidence type="ECO:0000259" key="2">
    <source>
        <dbReference type="PROSITE" id="PS50943"/>
    </source>
</evidence>
<evidence type="ECO:0000313" key="3">
    <source>
        <dbReference type="EMBL" id="MBS9336436.1"/>
    </source>
</evidence>
<evidence type="ECO:0000256" key="1">
    <source>
        <dbReference type="ARBA" id="ARBA00023125"/>
    </source>
</evidence>
<reference evidence="3 4" key="1">
    <citation type="submission" date="2020-02" db="EMBL/GenBank/DDBJ databases">
        <title>Fructobacillus sp. isolated from paper mulberry of Taiwan.</title>
        <authorList>
            <person name="Lin S.-T."/>
        </authorList>
    </citation>
    <scope>NUCLEOTIDE SEQUENCE [LARGE SCALE GENOMIC DNA]</scope>
    <source>
        <strain evidence="3 4">M1-21</strain>
    </source>
</reference>
<dbReference type="InterPro" id="IPR010982">
    <property type="entry name" value="Lambda_DNA-bd_dom_sf"/>
</dbReference>
<name>A0ABS5QVM4_9LACO</name>
<feature type="domain" description="HTH cro/C1-type" evidence="2">
    <location>
        <begin position="8"/>
        <end position="62"/>
    </location>
</feature>
<dbReference type="RefSeq" id="WP_213792995.1">
    <property type="nucleotide sequence ID" value="NZ_JAAMFJ010000002.1"/>
</dbReference>
<accession>A0ABS5QVM4</accession>
<dbReference type="SUPFAM" id="SSF47413">
    <property type="entry name" value="lambda repressor-like DNA-binding domains"/>
    <property type="match status" value="1"/>
</dbReference>
<keyword evidence="1" id="KW-0238">DNA-binding</keyword>
<sequence>MYQFSKRLKSLREKEGVTQRQMAKHIGMSAGTIANLENGYSKPSFDVLIDIADYFEMSLDDLVGRENEK</sequence>
<dbReference type="EMBL" id="JAAMFJ010000002">
    <property type="protein sequence ID" value="MBS9336436.1"/>
    <property type="molecule type" value="Genomic_DNA"/>
</dbReference>
<dbReference type="CDD" id="cd00093">
    <property type="entry name" value="HTH_XRE"/>
    <property type="match status" value="1"/>
</dbReference>
<dbReference type="SMART" id="SM00530">
    <property type="entry name" value="HTH_XRE"/>
    <property type="match status" value="1"/>
</dbReference>
<dbReference type="Proteomes" id="UP000735205">
    <property type="component" value="Unassembled WGS sequence"/>
</dbReference>